<evidence type="ECO:0000256" key="1">
    <source>
        <dbReference type="SAM" id="SignalP"/>
    </source>
</evidence>
<dbReference type="Proteomes" id="UP000000547">
    <property type="component" value="Chromosome"/>
</dbReference>
<dbReference type="RefSeq" id="WP_011042117.1">
    <property type="nucleotide sequence ID" value="NC_003910.7"/>
</dbReference>
<evidence type="ECO:0000313" key="3">
    <source>
        <dbReference type="Proteomes" id="UP000000547"/>
    </source>
</evidence>
<proteinExistence type="predicted"/>
<dbReference type="AlphaFoldDB" id="Q486J2"/>
<dbReference type="EMBL" id="CP000083">
    <property type="protein sequence ID" value="AAZ28256.1"/>
    <property type="molecule type" value="Genomic_DNA"/>
</dbReference>
<organism evidence="2 3">
    <name type="scientific">Colwellia psychrerythraea (strain 34H / ATCC BAA-681)</name>
    <name type="common">Vibrio psychroerythus</name>
    <dbReference type="NCBI Taxonomy" id="167879"/>
    <lineage>
        <taxon>Bacteria</taxon>
        <taxon>Pseudomonadati</taxon>
        <taxon>Pseudomonadota</taxon>
        <taxon>Gammaproteobacteria</taxon>
        <taxon>Alteromonadales</taxon>
        <taxon>Colwelliaceae</taxon>
        <taxon>Colwellia</taxon>
    </lineage>
</organism>
<accession>Q486J2</accession>
<reference evidence="2" key="1">
    <citation type="journal article" date="2005" name="Proc. Natl. Acad. Sci. U.S.A.">
        <title>The psychrophilic lifestyle as revealed by the genome sequence of Colwellia psychrerythraea 34H through genomic and proteomic analyses.</title>
        <authorList>
            <person name="Methe B.A."/>
            <person name="Nelson K.E."/>
            <person name="Deming J.W."/>
            <person name="Momen B."/>
            <person name="Melamud E."/>
            <person name="Zhang X."/>
            <person name="Moult J."/>
            <person name="Madupu R."/>
            <person name="Nelson W.C."/>
            <person name="Dodson R.J."/>
            <person name="Brinkac L.M."/>
            <person name="Daugherty S.C."/>
            <person name="Durkin A.S."/>
            <person name="DeBoy R.T."/>
            <person name="Kolonay J.F."/>
            <person name="Sullivan S.A."/>
            <person name="Zhou L."/>
            <person name="Davidsen T.M."/>
            <person name="Wu M."/>
            <person name="Huston A.L."/>
            <person name="Lewis M."/>
            <person name="Weaver B."/>
            <person name="Weidman J.F."/>
            <person name="Khouri H."/>
            <person name="Utterback T.R."/>
            <person name="Feldblyum T.V."/>
            <person name="Fraser C.M."/>
        </authorList>
    </citation>
    <scope>NUCLEOTIDE SEQUENCE [LARGE SCALE GENOMIC DNA]</scope>
    <source>
        <strain evidence="2">34H</strain>
    </source>
</reference>
<keyword evidence="1" id="KW-0732">Signal</keyword>
<dbReference type="STRING" id="167879.CPS_1280"/>
<dbReference type="PROSITE" id="PS51257">
    <property type="entry name" value="PROKAR_LIPOPROTEIN"/>
    <property type="match status" value="1"/>
</dbReference>
<feature type="chain" id="PRO_5004233953" evidence="1">
    <location>
        <begin position="21"/>
        <end position="87"/>
    </location>
</feature>
<protein>
    <submittedName>
        <fullName evidence="2">Putative lipoprotein</fullName>
    </submittedName>
</protein>
<name>Q486J2_COLP3</name>
<gene>
    <name evidence="2" type="ordered locus">CPS_1280</name>
</gene>
<dbReference type="HOGENOM" id="CLU_2477981_0_0_6"/>
<dbReference type="KEGG" id="cps:CPS_1280"/>
<feature type="signal peptide" evidence="1">
    <location>
        <begin position="1"/>
        <end position="20"/>
    </location>
</feature>
<keyword evidence="2" id="KW-0449">Lipoprotein</keyword>
<sequence length="87" mass="9741">MNKFVLMSILPIVFSCNVIACSGGVDMTVPHIHDVDDFLVSVEKAKSNKLKEIDIYQVFAGKLEKEMDETHLIAKEGKSNHSHQQVN</sequence>
<evidence type="ECO:0000313" key="2">
    <source>
        <dbReference type="EMBL" id="AAZ28256.1"/>
    </source>
</evidence>